<dbReference type="Proteomes" id="UP000189857">
    <property type="component" value="Unassembled WGS sequence"/>
</dbReference>
<name>A0A1T4Q601_9FIRM</name>
<evidence type="ECO:0000313" key="1">
    <source>
        <dbReference type="EMBL" id="SJZ98951.1"/>
    </source>
</evidence>
<gene>
    <name evidence="1" type="ORF">SAMN02745110_02270</name>
</gene>
<dbReference type="RefSeq" id="WP_078788062.1">
    <property type="nucleotide sequence ID" value="NZ_FNHR01000016.1"/>
</dbReference>
<keyword evidence="2" id="KW-1185">Reference proteome</keyword>
<proteinExistence type="predicted"/>
<organism evidence="1 2">
    <name type="scientific">Eubacterium ruminantium</name>
    <dbReference type="NCBI Taxonomy" id="42322"/>
    <lineage>
        <taxon>Bacteria</taxon>
        <taxon>Bacillati</taxon>
        <taxon>Bacillota</taxon>
        <taxon>Clostridia</taxon>
        <taxon>Eubacteriales</taxon>
        <taxon>Eubacteriaceae</taxon>
        <taxon>Eubacterium</taxon>
    </lineage>
</organism>
<reference evidence="1 2" key="1">
    <citation type="submission" date="2017-02" db="EMBL/GenBank/DDBJ databases">
        <authorList>
            <person name="Peterson S.W."/>
        </authorList>
    </citation>
    <scope>NUCLEOTIDE SEQUENCE [LARGE SCALE GENOMIC DNA]</scope>
    <source>
        <strain evidence="1 2">ATCC 17233</strain>
    </source>
</reference>
<accession>A0A1T4Q601</accession>
<dbReference type="EMBL" id="FUXA01000016">
    <property type="protein sequence ID" value="SJZ98951.1"/>
    <property type="molecule type" value="Genomic_DNA"/>
</dbReference>
<dbReference type="AlphaFoldDB" id="A0A1T4Q601"/>
<protein>
    <submittedName>
        <fullName evidence="1">Uncharacterized protein</fullName>
    </submittedName>
</protein>
<sequence length="96" mass="10711">MVRKILEYAAKNGYTAYAIKGHDSFGYLITPKGDVLAVTKAQWGKGVNFSFEYKANRKCGRGCSCHNSTDEWDWGLLSVTAKGIEELEAEGYLIRL</sequence>
<evidence type="ECO:0000313" key="2">
    <source>
        <dbReference type="Proteomes" id="UP000189857"/>
    </source>
</evidence>